<dbReference type="Proteomes" id="UP000419138">
    <property type="component" value="Unassembled WGS sequence"/>
</dbReference>
<keyword evidence="1" id="KW-0732">Signal</keyword>
<proteinExistence type="predicted"/>
<evidence type="ECO:0000256" key="1">
    <source>
        <dbReference type="SAM" id="SignalP"/>
    </source>
</evidence>
<evidence type="ECO:0008006" key="4">
    <source>
        <dbReference type="Google" id="ProtNLM"/>
    </source>
</evidence>
<feature type="chain" id="PRO_5039170850" description="Chaplin" evidence="1">
    <location>
        <begin position="28"/>
        <end position="69"/>
    </location>
</feature>
<organism evidence="2 3">
    <name type="scientific">Streptomyces jumonjinensis</name>
    <dbReference type="NCBI Taxonomy" id="1945"/>
    <lineage>
        <taxon>Bacteria</taxon>
        <taxon>Bacillati</taxon>
        <taxon>Actinomycetota</taxon>
        <taxon>Actinomycetes</taxon>
        <taxon>Kitasatosporales</taxon>
        <taxon>Streptomycetaceae</taxon>
        <taxon>Streptomyces</taxon>
    </lineage>
</organism>
<name>A0A646KCV6_STRJU</name>
<dbReference type="AlphaFoldDB" id="A0A646KCV6"/>
<protein>
    <recommendedName>
        <fullName evidence="4">Chaplin</fullName>
    </recommendedName>
</protein>
<dbReference type="OrthoDB" id="9969130at2"/>
<evidence type="ECO:0000313" key="2">
    <source>
        <dbReference type="EMBL" id="MQT00129.1"/>
    </source>
</evidence>
<keyword evidence="3" id="KW-1185">Reference proteome</keyword>
<sequence>MRIRTALAALTLTVAGLAAASAAAVSAHDFGDIIITTEQNPAVVVGCNPDFVVLSPSAQCGVYHIATGQ</sequence>
<comment type="caution">
    <text evidence="2">The sequence shown here is derived from an EMBL/GenBank/DDBJ whole genome shotgun (WGS) entry which is preliminary data.</text>
</comment>
<gene>
    <name evidence="2" type="ORF">FF041_07805</name>
</gene>
<reference evidence="2 3" key="1">
    <citation type="submission" date="2019-05" db="EMBL/GenBank/DDBJ databases">
        <title>Comparative genomics and metabolomics analyses of clavulanic acid producing Streptomyces species provides insight into specialized metabolism and evolution of beta-lactam biosynthetic gene clusters.</title>
        <authorList>
            <person name="Moore M.A."/>
            <person name="Cruz-Morales P."/>
            <person name="Barona Gomez F."/>
            <person name="Kapil T."/>
        </authorList>
    </citation>
    <scope>NUCLEOTIDE SEQUENCE [LARGE SCALE GENOMIC DNA]</scope>
    <source>
        <strain evidence="2 3">NRRL 5741</strain>
    </source>
</reference>
<dbReference type="RefSeq" id="WP_153521612.1">
    <property type="nucleotide sequence ID" value="NZ_JBEPDZ010000018.1"/>
</dbReference>
<evidence type="ECO:0000313" key="3">
    <source>
        <dbReference type="Proteomes" id="UP000419138"/>
    </source>
</evidence>
<dbReference type="EMBL" id="VCLA01000062">
    <property type="protein sequence ID" value="MQT00129.1"/>
    <property type="molecule type" value="Genomic_DNA"/>
</dbReference>
<feature type="signal peptide" evidence="1">
    <location>
        <begin position="1"/>
        <end position="27"/>
    </location>
</feature>
<accession>A0A646KCV6</accession>